<dbReference type="InterPro" id="IPR039182">
    <property type="entry name" value="Pop1"/>
</dbReference>
<dbReference type="EC" id="3.1.26.5" evidence="6"/>
<sequence>MKRAHATGPLEPAKRVRASLAVAPGAPIPASLSLDDAISSRRAEILALHRAMKSAREAGNTRAWQLLPRHLRRRAASHNILRLPAYLRGKAKAELKASNTLAKTRSEMRRRMPERTLRGFVRRRVDLVNRASRRSKRWLETHLWHAKRFRMTADKSRSDGGPGKWGFCLAETPHLKSHRASWRAANKGTTIHDASYTSVFAIRAKHSSISTRRLQLFLYLAGALHGWEDEWVTGERMCRTVLVERPRDPPQAVLGVMVPIAVLWLPRSEIRVFVHPAGTRQVQLALEQALAALRRAPTHPPVIAQDLSTKVAIRVRKVDMAPQVSIAAGLTGSAKRQSKQQSDVPGVAGGGVVDGFNIFDMIGPDAPRVLGGVLLNASGPNVAVFNRAVFQNTPVLSQDLPRGLVLSVEVDDPRVSFPPKNRPAAASDAKADTAVVAARTFFDYASLPKLAQGQITKHSPAERVPILLVQKSIGGLHGYTLFVPRGWGQAFWLSLVHSGAKVLGQAQVRQQMLNAQVAAFPYDWVGCAAHLDYADAAAAEQATKWARRPPAKRVNHAALGRAHPFGGRDMWATICGAKPRLALPSSELANVQVGAAPASSVSPASPASPWSRALYTGGIYTQPGASGDTLVPVLLSASRKGAFHECATVHLPLAADVDAWRAALDPPTREKDEAARRLVRLESSGKAGPPVGAVTTGDYALATGSGRAIAGSGGEIRL</sequence>
<keyword evidence="7" id="KW-1185">Reference proteome</keyword>
<evidence type="ECO:0000259" key="4">
    <source>
        <dbReference type="Pfam" id="PF06978"/>
    </source>
</evidence>
<feature type="domain" description="Pop1 N-terminal" evidence="4">
    <location>
        <begin position="38"/>
        <end position="115"/>
    </location>
</feature>
<organism evidence="6 7">
    <name type="scientific">Malassezia cuniculi</name>
    <dbReference type="NCBI Taxonomy" id="948313"/>
    <lineage>
        <taxon>Eukaryota</taxon>
        <taxon>Fungi</taxon>
        <taxon>Dikarya</taxon>
        <taxon>Basidiomycota</taxon>
        <taxon>Ustilaginomycotina</taxon>
        <taxon>Malasseziomycetes</taxon>
        <taxon>Malasseziales</taxon>
        <taxon>Malasseziaceae</taxon>
        <taxon>Malassezia</taxon>
    </lineage>
</organism>
<keyword evidence="2" id="KW-0819">tRNA processing</keyword>
<protein>
    <submittedName>
        <fullName evidence="6">Ribonuclease P</fullName>
        <ecNumber evidence="6">3.1.26.5</ecNumber>
    </submittedName>
</protein>
<evidence type="ECO:0000256" key="2">
    <source>
        <dbReference type="ARBA" id="ARBA00022694"/>
    </source>
</evidence>
<proteinExistence type="predicted"/>
<evidence type="ECO:0000256" key="3">
    <source>
        <dbReference type="ARBA" id="ARBA00023242"/>
    </source>
</evidence>
<dbReference type="GO" id="GO:0004526">
    <property type="term" value="F:ribonuclease P activity"/>
    <property type="evidence" value="ECO:0007669"/>
    <property type="project" value="UniProtKB-EC"/>
</dbReference>
<dbReference type="GO" id="GO:0001682">
    <property type="term" value="P:tRNA 5'-leader removal"/>
    <property type="evidence" value="ECO:0007669"/>
    <property type="project" value="InterPro"/>
</dbReference>
<dbReference type="AlphaFoldDB" id="A0AAF0J5H8"/>
<evidence type="ECO:0000259" key="5">
    <source>
        <dbReference type="Pfam" id="PF08170"/>
    </source>
</evidence>
<evidence type="ECO:0000256" key="1">
    <source>
        <dbReference type="ARBA" id="ARBA00004123"/>
    </source>
</evidence>
<keyword evidence="3" id="KW-0539">Nucleus</keyword>
<dbReference type="InterPro" id="IPR009723">
    <property type="entry name" value="Pop1_N"/>
</dbReference>
<feature type="domain" description="POPLD" evidence="5">
    <location>
        <begin position="478"/>
        <end position="565"/>
    </location>
</feature>
<evidence type="ECO:0000313" key="7">
    <source>
        <dbReference type="Proteomes" id="UP001219933"/>
    </source>
</evidence>
<dbReference type="EMBL" id="CP119877">
    <property type="protein sequence ID" value="WFD34080.1"/>
    <property type="molecule type" value="Genomic_DNA"/>
</dbReference>
<feature type="domain" description="Pop1 N-terminal" evidence="4">
    <location>
        <begin position="132"/>
        <end position="204"/>
    </location>
</feature>
<accession>A0AAF0J5H8</accession>
<dbReference type="Pfam" id="PF06978">
    <property type="entry name" value="POP1_N"/>
    <property type="match status" value="2"/>
</dbReference>
<name>A0AAF0J5H8_9BASI</name>
<keyword evidence="6" id="KW-0378">Hydrolase</keyword>
<dbReference type="Proteomes" id="UP001219933">
    <property type="component" value="Chromosome 1"/>
</dbReference>
<comment type="subcellular location">
    <subcellularLocation>
        <location evidence="1">Nucleus</location>
    </subcellularLocation>
</comment>
<dbReference type="GO" id="GO:0000172">
    <property type="term" value="C:ribonuclease MRP complex"/>
    <property type="evidence" value="ECO:0007669"/>
    <property type="project" value="InterPro"/>
</dbReference>
<dbReference type="GO" id="GO:0005655">
    <property type="term" value="C:nucleolar ribonuclease P complex"/>
    <property type="evidence" value="ECO:0007669"/>
    <property type="project" value="InterPro"/>
</dbReference>
<dbReference type="PANTHER" id="PTHR22731:SF3">
    <property type="entry name" value="RIBONUCLEASES P_MRP PROTEIN SUBUNIT POP1"/>
    <property type="match status" value="1"/>
</dbReference>
<dbReference type="Pfam" id="PF08170">
    <property type="entry name" value="POPLD"/>
    <property type="match status" value="1"/>
</dbReference>
<gene>
    <name evidence="6" type="ORF">MCUN1_000912</name>
</gene>
<dbReference type="PANTHER" id="PTHR22731">
    <property type="entry name" value="RIBONUCLEASES P/MRP PROTEIN SUBUNIT POP1"/>
    <property type="match status" value="1"/>
</dbReference>
<reference evidence="6" key="1">
    <citation type="submission" date="2023-03" db="EMBL/GenBank/DDBJ databases">
        <title>Mating type loci evolution in Malassezia.</title>
        <authorList>
            <person name="Coelho M.A."/>
        </authorList>
    </citation>
    <scope>NUCLEOTIDE SEQUENCE</scope>
    <source>
        <strain evidence="6">CBS 11721</strain>
    </source>
</reference>
<evidence type="ECO:0000313" key="6">
    <source>
        <dbReference type="EMBL" id="WFD34080.1"/>
    </source>
</evidence>
<dbReference type="InterPro" id="IPR012590">
    <property type="entry name" value="POPLD_dom"/>
</dbReference>